<comment type="catalytic activity">
    <reaction evidence="1">
        <text>ATP + protein L-histidine = ADP + protein N-phospho-L-histidine.</text>
        <dbReference type="EC" id="2.7.13.3"/>
    </reaction>
</comment>
<dbReference type="InterPro" id="IPR003661">
    <property type="entry name" value="HisK_dim/P_dom"/>
</dbReference>
<dbReference type="CDD" id="cd00156">
    <property type="entry name" value="REC"/>
    <property type="match status" value="1"/>
</dbReference>
<dbReference type="OrthoDB" id="7302231at2"/>
<evidence type="ECO:0000313" key="6">
    <source>
        <dbReference type="EMBL" id="KAA0596546.1"/>
    </source>
</evidence>
<evidence type="ECO:0000256" key="2">
    <source>
        <dbReference type="ARBA" id="ARBA00012438"/>
    </source>
</evidence>
<dbReference type="InterPro" id="IPR001789">
    <property type="entry name" value="Sig_transdc_resp-reg_receiver"/>
</dbReference>
<dbReference type="CDD" id="cd00082">
    <property type="entry name" value="HisKA"/>
    <property type="match status" value="1"/>
</dbReference>
<feature type="transmembrane region" description="Helical" evidence="4">
    <location>
        <begin position="48"/>
        <end position="69"/>
    </location>
</feature>
<proteinExistence type="predicted"/>
<dbReference type="SUPFAM" id="SSF52172">
    <property type="entry name" value="CheY-like"/>
    <property type="match status" value="1"/>
</dbReference>
<evidence type="ECO:0000256" key="1">
    <source>
        <dbReference type="ARBA" id="ARBA00000085"/>
    </source>
</evidence>
<dbReference type="Proteomes" id="UP000324927">
    <property type="component" value="Unassembled WGS sequence"/>
</dbReference>
<dbReference type="InterPro" id="IPR011006">
    <property type="entry name" value="CheY-like_superfamily"/>
</dbReference>
<keyword evidence="4" id="KW-0812">Transmembrane</keyword>
<evidence type="ECO:0000313" key="7">
    <source>
        <dbReference type="Proteomes" id="UP000324927"/>
    </source>
</evidence>
<dbReference type="EC" id="2.7.13.3" evidence="2"/>
<feature type="domain" description="Response regulatory" evidence="5">
    <location>
        <begin position="416"/>
        <end position="532"/>
    </location>
</feature>
<dbReference type="Gene3D" id="1.10.287.130">
    <property type="match status" value="1"/>
</dbReference>
<keyword evidence="4" id="KW-1133">Transmembrane helix</keyword>
<protein>
    <recommendedName>
        <fullName evidence="2">histidine kinase</fullName>
        <ecNumber evidence="2">2.7.13.3</ecNumber>
    </recommendedName>
</protein>
<dbReference type="EMBL" id="VTTN01000003">
    <property type="protein sequence ID" value="KAA0596546.1"/>
    <property type="molecule type" value="Genomic_DNA"/>
</dbReference>
<dbReference type="SMART" id="SM00388">
    <property type="entry name" value="HisKA"/>
    <property type="match status" value="1"/>
</dbReference>
<comment type="caution">
    <text evidence="3">Lacks conserved residue(s) required for the propagation of feature annotation.</text>
</comment>
<organism evidence="6 7">
    <name type="scientific">Azospirillum lipoferum</name>
    <dbReference type="NCBI Taxonomy" id="193"/>
    <lineage>
        <taxon>Bacteria</taxon>
        <taxon>Pseudomonadati</taxon>
        <taxon>Pseudomonadota</taxon>
        <taxon>Alphaproteobacteria</taxon>
        <taxon>Rhodospirillales</taxon>
        <taxon>Azospirillaceae</taxon>
        <taxon>Azospirillum</taxon>
    </lineage>
</organism>
<evidence type="ECO:0000259" key="5">
    <source>
        <dbReference type="PROSITE" id="PS50110"/>
    </source>
</evidence>
<keyword evidence="4" id="KW-0472">Membrane</keyword>
<dbReference type="InterPro" id="IPR036097">
    <property type="entry name" value="HisK_dim/P_sf"/>
</dbReference>
<keyword evidence="7" id="KW-1185">Reference proteome</keyword>
<dbReference type="SUPFAM" id="SSF47384">
    <property type="entry name" value="Homodimeric domain of signal transducing histidine kinase"/>
    <property type="match status" value="1"/>
</dbReference>
<name>A0A5A9GQ04_AZOLI</name>
<evidence type="ECO:0000256" key="4">
    <source>
        <dbReference type="SAM" id="Phobius"/>
    </source>
</evidence>
<dbReference type="GO" id="GO:0000155">
    <property type="term" value="F:phosphorelay sensor kinase activity"/>
    <property type="evidence" value="ECO:0007669"/>
    <property type="project" value="InterPro"/>
</dbReference>
<sequence length="552" mass="56782">MSPSDHSLSGPRTGRAAPLLAAPVFAALGGAVVLLLSALDPLREAAPWALPLMAAFSGAAAGLALLSVWNAGRLTAVRDRAPASFVPPSIPPMPPEQPAVDRAAEAAVRIAALEEALRSKDRQAAERLRSQQLAAMDARAELACAIVHDMNNALGAVSGYADFLVSDLPADSPQADYANRIITAVARARPGLRTLVSAARLETAPLKPERAVGVLDETATLLRAVPAPPGSLAVRHDAGTPDPVCNAGLLARTLAGLAAEILAATGRAGDARLCLRASACVSIPAEQEDADAAAGWTVRPLLVPHPGPHALFELRVDGTPLADDVLSMLVDPLLFARACYRRGQSDREEGAHWPAALLTARLHDGGVSLLTHPAEGTAVRLYIPAAAAPLRSPQAAIPQPQPVPGPAKHSLAPACKVLIVDADPMSGDRFQTGLERQGFEVSVCDDLRDALDVVTDEPGFFDAVVIGPGLSALPAGPALAGRLKALRPDLPCVLYGTVGAEPLQAGADGPADLLLPLPVDLPRLARGVAALAAGSRQGSCQGSGDGMAGERR</sequence>
<accession>A0A5A9GQ04</accession>
<evidence type="ECO:0000256" key="3">
    <source>
        <dbReference type="PROSITE-ProRule" id="PRU00169"/>
    </source>
</evidence>
<dbReference type="PROSITE" id="PS50110">
    <property type="entry name" value="RESPONSE_REGULATORY"/>
    <property type="match status" value="1"/>
</dbReference>
<comment type="caution">
    <text evidence="6">The sequence shown here is derived from an EMBL/GenBank/DDBJ whole genome shotgun (WGS) entry which is preliminary data.</text>
</comment>
<gene>
    <name evidence="6" type="ORF">FZ942_10560</name>
</gene>
<dbReference type="Gene3D" id="3.40.50.2300">
    <property type="match status" value="1"/>
</dbReference>
<reference evidence="6 7" key="1">
    <citation type="submission" date="2019-08" db="EMBL/GenBank/DDBJ databases">
        <authorList>
            <person name="Grouzdev D."/>
            <person name="Tikhonova E."/>
            <person name="Kravchenko I."/>
        </authorList>
    </citation>
    <scope>NUCLEOTIDE SEQUENCE [LARGE SCALE GENOMIC DNA]</scope>
    <source>
        <strain evidence="6 7">59b</strain>
    </source>
</reference>
<feature type="transmembrane region" description="Helical" evidence="4">
    <location>
        <begin position="16"/>
        <end position="36"/>
    </location>
</feature>
<dbReference type="AlphaFoldDB" id="A0A5A9GQ04"/>